<dbReference type="PANTHER" id="PTHR37820:SF1">
    <property type="entry name" value="CELL DIVISION PROTEIN FTSQ"/>
    <property type="match status" value="1"/>
</dbReference>
<evidence type="ECO:0000313" key="9">
    <source>
        <dbReference type="EMBL" id="GMA37170.1"/>
    </source>
</evidence>
<protein>
    <recommendedName>
        <fullName evidence="11">Cell division protein FtsQ</fullName>
    </recommendedName>
</protein>
<evidence type="ECO:0000259" key="8">
    <source>
        <dbReference type="Pfam" id="PF08478"/>
    </source>
</evidence>
<comment type="caution">
    <text evidence="9">The sequence shown here is derived from an EMBL/GenBank/DDBJ whole genome shotgun (WGS) entry which is preliminary data.</text>
</comment>
<evidence type="ECO:0000259" key="7">
    <source>
        <dbReference type="Pfam" id="PF03799"/>
    </source>
</evidence>
<keyword evidence="10" id="KW-1185">Reference proteome</keyword>
<evidence type="ECO:0000313" key="10">
    <source>
        <dbReference type="Proteomes" id="UP001157125"/>
    </source>
</evidence>
<sequence>MWSRRLKRRGDETTAVPRASAVRKDVGDGTIATPWARVSARLHPDNVTLRMQERLRERRTADRRLALIRWSKRLAIAGAAGAAVWITLMSPLLAFDAADVEATGFGTVVDPADVDAIVAAYDGEPLATLNTSHVENQLTDLVGVASAQVELVWPQGLRVTLTPSEPVAAVPGGDGGYLLVNESGEQVSESKKAPSDLPVITVPVGEEHERILTGVLAVVEEIPVELRESVEGIEAATEDTIHFTLRNGPAVEWGSGEDSHLKAEVLATLLASEQAKGAKLIDVSAPTFPTVTS</sequence>
<feature type="domain" description="Cell division protein FtsQ/DivIB C-terminal" evidence="7">
    <location>
        <begin position="171"/>
        <end position="282"/>
    </location>
</feature>
<keyword evidence="2" id="KW-0132">Cell division</keyword>
<keyword evidence="4 6" id="KW-1133">Transmembrane helix</keyword>
<name>A0ABQ6IIN7_9MICO</name>
<feature type="domain" description="POTRA" evidence="8">
    <location>
        <begin position="100"/>
        <end position="162"/>
    </location>
</feature>
<dbReference type="Pfam" id="PF08478">
    <property type="entry name" value="POTRA_1"/>
    <property type="match status" value="1"/>
</dbReference>
<dbReference type="InterPro" id="IPR005548">
    <property type="entry name" value="Cell_div_FtsQ/DivIB_C"/>
</dbReference>
<keyword evidence="5" id="KW-0131">Cell cycle</keyword>
<gene>
    <name evidence="9" type="ORF">GCM10025876_33740</name>
</gene>
<evidence type="ECO:0000256" key="3">
    <source>
        <dbReference type="ARBA" id="ARBA00022692"/>
    </source>
</evidence>
<dbReference type="Pfam" id="PF03799">
    <property type="entry name" value="FtsQ_DivIB_C"/>
    <property type="match status" value="1"/>
</dbReference>
<evidence type="ECO:0000256" key="2">
    <source>
        <dbReference type="ARBA" id="ARBA00022618"/>
    </source>
</evidence>
<dbReference type="EMBL" id="BSUN01000001">
    <property type="protein sequence ID" value="GMA37170.1"/>
    <property type="molecule type" value="Genomic_DNA"/>
</dbReference>
<dbReference type="Proteomes" id="UP001157125">
    <property type="component" value="Unassembled WGS sequence"/>
</dbReference>
<evidence type="ECO:0000256" key="5">
    <source>
        <dbReference type="ARBA" id="ARBA00023306"/>
    </source>
</evidence>
<dbReference type="InterPro" id="IPR013685">
    <property type="entry name" value="POTRA_FtsQ_type"/>
</dbReference>
<organism evidence="9 10">
    <name type="scientific">Demequina litorisediminis</name>
    <dbReference type="NCBI Taxonomy" id="1849022"/>
    <lineage>
        <taxon>Bacteria</taxon>
        <taxon>Bacillati</taxon>
        <taxon>Actinomycetota</taxon>
        <taxon>Actinomycetes</taxon>
        <taxon>Micrococcales</taxon>
        <taxon>Demequinaceae</taxon>
        <taxon>Demequina</taxon>
    </lineage>
</organism>
<dbReference type="Gene3D" id="3.10.20.310">
    <property type="entry name" value="membrane protein fhac"/>
    <property type="match status" value="1"/>
</dbReference>
<feature type="transmembrane region" description="Helical" evidence="6">
    <location>
        <begin position="74"/>
        <end position="95"/>
    </location>
</feature>
<evidence type="ECO:0000256" key="6">
    <source>
        <dbReference type="SAM" id="Phobius"/>
    </source>
</evidence>
<evidence type="ECO:0000256" key="4">
    <source>
        <dbReference type="ARBA" id="ARBA00022989"/>
    </source>
</evidence>
<proteinExistence type="predicted"/>
<evidence type="ECO:0000256" key="1">
    <source>
        <dbReference type="ARBA" id="ARBA00022475"/>
    </source>
</evidence>
<accession>A0ABQ6IIN7</accession>
<keyword evidence="3 6" id="KW-0812">Transmembrane</keyword>
<evidence type="ECO:0008006" key="11">
    <source>
        <dbReference type="Google" id="ProtNLM"/>
    </source>
</evidence>
<dbReference type="PANTHER" id="PTHR37820">
    <property type="entry name" value="CELL DIVISION PROTEIN DIVIB"/>
    <property type="match status" value="1"/>
</dbReference>
<keyword evidence="6" id="KW-0472">Membrane</keyword>
<reference evidence="10" key="1">
    <citation type="journal article" date="2019" name="Int. J. Syst. Evol. Microbiol.">
        <title>The Global Catalogue of Microorganisms (GCM) 10K type strain sequencing project: providing services to taxonomists for standard genome sequencing and annotation.</title>
        <authorList>
            <consortium name="The Broad Institute Genomics Platform"/>
            <consortium name="The Broad Institute Genome Sequencing Center for Infectious Disease"/>
            <person name="Wu L."/>
            <person name="Ma J."/>
        </authorList>
    </citation>
    <scope>NUCLEOTIDE SEQUENCE [LARGE SCALE GENOMIC DNA]</scope>
    <source>
        <strain evidence="10">NBRC 112299</strain>
    </source>
</reference>
<dbReference type="InterPro" id="IPR050487">
    <property type="entry name" value="FtsQ_DivIB"/>
</dbReference>
<keyword evidence="1" id="KW-1003">Cell membrane</keyword>